<dbReference type="GO" id="GO:0005524">
    <property type="term" value="F:ATP binding"/>
    <property type="evidence" value="ECO:0007669"/>
    <property type="project" value="InterPro"/>
</dbReference>
<dbReference type="SMART" id="SM00382">
    <property type="entry name" value="AAA"/>
    <property type="match status" value="1"/>
</dbReference>
<dbReference type="GO" id="GO:0016887">
    <property type="term" value="F:ATP hydrolysis activity"/>
    <property type="evidence" value="ECO:0007669"/>
    <property type="project" value="InterPro"/>
</dbReference>
<organism evidence="3 4">
    <name type="scientific">Oidiodendron maius (strain Zn)</name>
    <dbReference type="NCBI Taxonomy" id="913774"/>
    <lineage>
        <taxon>Eukaryota</taxon>
        <taxon>Fungi</taxon>
        <taxon>Dikarya</taxon>
        <taxon>Ascomycota</taxon>
        <taxon>Pezizomycotina</taxon>
        <taxon>Leotiomycetes</taxon>
        <taxon>Leotiomycetes incertae sedis</taxon>
        <taxon>Myxotrichaceae</taxon>
        <taxon>Oidiodendron</taxon>
    </lineage>
</organism>
<feature type="region of interest" description="Disordered" evidence="1">
    <location>
        <begin position="300"/>
        <end position="336"/>
    </location>
</feature>
<keyword evidence="4" id="KW-1185">Reference proteome</keyword>
<sequence length="679" mass="78495">MLDVKGITNEWSRYPPARSYQAFRNLPVEEEEKRPNNSFKAIDIDIRGIRIHSSYIVQAIRELVLYYPSQKLKTEPITVYKPFAILLHYFHDLKRRRDTYASYTKQDPQDVEAAHDLTLLLNFLQPYYDKTAGPEEERHGRGVVSSNTLWFLYKPGENVYSKINGIWRAFVVQSAYLTSVSEGYYGTPKTYVSAWYIAYKVDKFVRKSRKFIITEFEGERAITSLTLIPAQYLQSAVQANELQTRGQHYCKIMQSLPQHMKYFGEASTGNGIERIYDGEIVVDPESWKIEKSKKTALLRVDDRRPRRRGDSDSSSESDYSSDEIADDDSENEEGHKFGPMAEWSSLKITQGKDPLAVELTTHQMTLLPTRLKGYALKHKLWMLFELHYASYFVRDSQNAAIDNLILPSEDLQLITALCRNHLNTNHQFVDFIGGKGEGMILLLHGPPGTGKTFTVECVAEFTRRPLLTLGVADIGTKEENMETRLSDWFNLALKWRAILLIDEADVFLERRSLSDLARNSLVSGMYSFMEYYNGMLFLTTNRVGHLDDAFLSRIQVAITYKKLDMQSQKRIWHRFFTKIREESKDIGVSWEAQNYVQDEETIKSIDMNGREIRNALQIAIALAKERANRQGREVAEISLDDVKQVVSRRQRFTTYMHRIRNANEFERALASGDRNDTLN</sequence>
<evidence type="ECO:0000259" key="2">
    <source>
        <dbReference type="SMART" id="SM00382"/>
    </source>
</evidence>
<dbReference type="CDD" id="cd19481">
    <property type="entry name" value="RecA-like_protease"/>
    <property type="match status" value="1"/>
</dbReference>
<dbReference type="PANTHER" id="PTHR46411:SF4">
    <property type="entry name" value="AAA+ ATPASE DOMAIN-CONTAINING PROTEIN"/>
    <property type="match status" value="1"/>
</dbReference>
<dbReference type="InterPro" id="IPR003593">
    <property type="entry name" value="AAA+_ATPase"/>
</dbReference>
<evidence type="ECO:0000313" key="4">
    <source>
        <dbReference type="Proteomes" id="UP000054321"/>
    </source>
</evidence>
<dbReference type="EMBL" id="KN832884">
    <property type="protein sequence ID" value="KIM96275.1"/>
    <property type="molecule type" value="Genomic_DNA"/>
</dbReference>
<name>A0A0C3GJF6_OIDMZ</name>
<feature type="domain" description="AAA+ ATPase" evidence="2">
    <location>
        <begin position="437"/>
        <end position="563"/>
    </location>
</feature>
<dbReference type="InterPro" id="IPR027417">
    <property type="entry name" value="P-loop_NTPase"/>
</dbReference>
<feature type="compositionally biased region" description="Acidic residues" evidence="1">
    <location>
        <begin position="313"/>
        <end position="331"/>
    </location>
</feature>
<dbReference type="STRING" id="913774.A0A0C3GJF6"/>
<protein>
    <recommendedName>
        <fullName evidence="2">AAA+ ATPase domain-containing protein</fullName>
    </recommendedName>
</protein>
<dbReference type="OrthoDB" id="10042665at2759"/>
<reference evidence="3 4" key="1">
    <citation type="submission" date="2014-04" db="EMBL/GenBank/DDBJ databases">
        <authorList>
            <consortium name="DOE Joint Genome Institute"/>
            <person name="Kuo A."/>
            <person name="Martino E."/>
            <person name="Perotto S."/>
            <person name="Kohler A."/>
            <person name="Nagy L.G."/>
            <person name="Floudas D."/>
            <person name="Copeland A."/>
            <person name="Barry K.W."/>
            <person name="Cichocki N."/>
            <person name="Veneault-Fourrey C."/>
            <person name="LaButti K."/>
            <person name="Lindquist E.A."/>
            <person name="Lipzen A."/>
            <person name="Lundell T."/>
            <person name="Morin E."/>
            <person name="Murat C."/>
            <person name="Sun H."/>
            <person name="Tunlid A."/>
            <person name="Henrissat B."/>
            <person name="Grigoriev I.V."/>
            <person name="Hibbett D.S."/>
            <person name="Martin F."/>
            <person name="Nordberg H.P."/>
            <person name="Cantor M.N."/>
            <person name="Hua S.X."/>
        </authorList>
    </citation>
    <scope>NUCLEOTIDE SEQUENCE [LARGE SCALE GENOMIC DNA]</scope>
    <source>
        <strain evidence="3 4">Zn</strain>
    </source>
</reference>
<dbReference type="InterPro" id="IPR054289">
    <property type="entry name" value="DUF7025"/>
</dbReference>
<dbReference type="InterPro" id="IPR056599">
    <property type="entry name" value="AAA_lid_fung"/>
</dbReference>
<dbReference type="InParanoid" id="A0A0C3GJF6"/>
<dbReference type="Pfam" id="PF00004">
    <property type="entry name" value="AAA"/>
    <property type="match status" value="1"/>
</dbReference>
<dbReference type="Gene3D" id="3.40.50.300">
    <property type="entry name" value="P-loop containing nucleotide triphosphate hydrolases"/>
    <property type="match status" value="1"/>
</dbReference>
<evidence type="ECO:0000313" key="3">
    <source>
        <dbReference type="EMBL" id="KIM96275.1"/>
    </source>
</evidence>
<evidence type="ECO:0000256" key="1">
    <source>
        <dbReference type="SAM" id="MobiDB-lite"/>
    </source>
</evidence>
<gene>
    <name evidence="3" type="ORF">OIDMADRAFT_131963</name>
</gene>
<dbReference type="InterPro" id="IPR003959">
    <property type="entry name" value="ATPase_AAA_core"/>
</dbReference>
<proteinExistence type="predicted"/>
<dbReference type="Proteomes" id="UP000054321">
    <property type="component" value="Unassembled WGS sequence"/>
</dbReference>
<dbReference type="HOGENOM" id="CLU_004471_6_3_1"/>
<accession>A0A0C3GJF6</accession>
<dbReference type="Pfam" id="PF22942">
    <property type="entry name" value="DUF7025"/>
    <property type="match status" value="1"/>
</dbReference>
<dbReference type="SUPFAM" id="SSF52540">
    <property type="entry name" value="P-loop containing nucleoside triphosphate hydrolases"/>
    <property type="match status" value="1"/>
</dbReference>
<reference evidence="4" key="2">
    <citation type="submission" date="2015-01" db="EMBL/GenBank/DDBJ databases">
        <title>Evolutionary Origins and Diversification of the Mycorrhizal Mutualists.</title>
        <authorList>
            <consortium name="DOE Joint Genome Institute"/>
            <consortium name="Mycorrhizal Genomics Consortium"/>
            <person name="Kohler A."/>
            <person name="Kuo A."/>
            <person name="Nagy L.G."/>
            <person name="Floudas D."/>
            <person name="Copeland A."/>
            <person name="Barry K.W."/>
            <person name="Cichocki N."/>
            <person name="Veneault-Fourrey C."/>
            <person name="LaButti K."/>
            <person name="Lindquist E.A."/>
            <person name="Lipzen A."/>
            <person name="Lundell T."/>
            <person name="Morin E."/>
            <person name="Murat C."/>
            <person name="Riley R."/>
            <person name="Ohm R."/>
            <person name="Sun H."/>
            <person name="Tunlid A."/>
            <person name="Henrissat B."/>
            <person name="Grigoriev I.V."/>
            <person name="Hibbett D.S."/>
            <person name="Martin F."/>
        </authorList>
    </citation>
    <scope>NUCLEOTIDE SEQUENCE [LARGE SCALE GENOMIC DNA]</scope>
    <source>
        <strain evidence="4">Zn</strain>
    </source>
</reference>
<dbReference type="AlphaFoldDB" id="A0A0C3GJF6"/>
<feature type="compositionally biased region" description="Basic and acidic residues" evidence="1">
    <location>
        <begin position="300"/>
        <end position="311"/>
    </location>
</feature>
<dbReference type="Pfam" id="PF23232">
    <property type="entry name" value="AAA_lid_13"/>
    <property type="match status" value="1"/>
</dbReference>
<dbReference type="PANTHER" id="PTHR46411">
    <property type="entry name" value="FAMILY ATPASE, PUTATIVE-RELATED"/>
    <property type="match status" value="1"/>
</dbReference>